<reference evidence="4" key="2">
    <citation type="journal article" date="2023" name="BMC Genomics">
        <title>Pest status, molecular evolution, and epigenetic factors derived from the genome assembly of Frankliniella fusca, a thysanopteran phytovirus vector.</title>
        <authorList>
            <person name="Catto M.A."/>
            <person name="Labadie P.E."/>
            <person name="Jacobson A.L."/>
            <person name="Kennedy G.G."/>
            <person name="Srinivasan R."/>
            <person name="Hunt B.G."/>
        </authorList>
    </citation>
    <scope>NUCLEOTIDE SEQUENCE</scope>
    <source>
        <strain evidence="4">PL_HMW_Pooled</strain>
    </source>
</reference>
<feature type="compositionally biased region" description="Acidic residues" evidence="1">
    <location>
        <begin position="80"/>
        <end position="90"/>
    </location>
</feature>
<evidence type="ECO:0000256" key="1">
    <source>
        <dbReference type="SAM" id="MobiDB-lite"/>
    </source>
</evidence>
<dbReference type="AlphaFoldDB" id="A0AAE1HEU9"/>
<evidence type="ECO:0000259" key="2">
    <source>
        <dbReference type="Pfam" id="PF21787"/>
    </source>
</evidence>
<proteinExistence type="predicted"/>
<evidence type="ECO:0000259" key="3">
    <source>
        <dbReference type="Pfam" id="PF21788"/>
    </source>
</evidence>
<feature type="non-terminal residue" evidence="4">
    <location>
        <position position="974"/>
    </location>
</feature>
<dbReference type="Pfam" id="PF21788">
    <property type="entry name" value="TNP-like_GBD"/>
    <property type="match status" value="1"/>
</dbReference>
<gene>
    <name evidence="4" type="ORF">KUF71_008935</name>
</gene>
<dbReference type="InterPro" id="IPR048365">
    <property type="entry name" value="TNP-like_RNaseH_N"/>
</dbReference>
<protein>
    <submittedName>
        <fullName evidence="4">Transposable element P transposase</fullName>
    </submittedName>
</protein>
<feature type="domain" description="Transposable element P transposase-like GTP-binding insertion" evidence="3">
    <location>
        <begin position="682"/>
        <end position="802"/>
    </location>
</feature>
<accession>A0AAE1HEU9</accession>
<feature type="region of interest" description="Disordered" evidence="1">
    <location>
        <begin position="1"/>
        <end position="48"/>
    </location>
</feature>
<dbReference type="EMBL" id="JAHWGI010000982">
    <property type="protein sequence ID" value="KAK3919808.1"/>
    <property type="molecule type" value="Genomic_DNA"/>
</dbReference>
<dbReference type="InterPro" id="IPR048366">
    <property type="entry name" value="TNP-like_GBD"/>
</dbReference>
<organism evidence="4 5">
    <name type="scientific">Frankliniella fusca</name>
    <dbReference type="NCBI Taxonomy" id="407009"/>
    <lineage>
        <taxon>Eukaryota</taxon>
        <taxon>Metazoa</taxon>
        <taxon>Ecdysozoa</taxon>
        <taxon>Arthropoda</taxon>
        <taxon>Hexapoda</taxon>
        <taxon>Insecta</taxon>
        <taxon>Pterygota</taxon>
        <taxon>Neoptera</taxon>
        <taxon>Paraneoptera</taxon>
        <taxon>Thysanoptera</taxon>
        <taxon>Terebrantia</taxon>
        <taxon>Thripoidea</taxon>
        <taxon>Thripidae</taxon>
        <taxon>Frankliniella</taxon>
    </lineage>
</organism>
<feature type="region of interest" description="Disordered" evidence="1">
    <location>
        <begin position="934"/>
        <end position="974"/>
    </location>
</feature>
<feature type="compositionally biased region" description="Acidic residues" evidence="1">
    <location>
        <begin position="145"/>
        <end position="163"/>
    </location>
</feature>
<name>A0AAE1HEU9_9NEOP</name>
<evidence type="ECO:0000313" key="4">
    <source>
        <dbReference type="EMBL" id="KAK3919808.1"/>
    </source>
</evidence>
<dbReference type="Pfam" id="PF21787">
    <property type="entry name" value="TNP-like_RNaseH_N"/>
    <property type="match status" value="1"/>
</dbReference>
<feature type="compositionally biased region" description="Basic residues" evidence="1">
    <location>
        <begin position="1"/>
        <end position="12"/>
    </location>
</feature>
<feature type="region of interest" description="Disordered" evidence="1">
    <location>
        <begin position="138"/>
        <end position="166"/>
    </location>
</feature>
<feature type="compositionally biased region" description="Low complexity" evidence="1">
    <location>
        <begin position="105"/>
        <end position="120"/>
    </location>
</feature>
<feature type="domain" description="Transposable element P transposase-like RNase H" evidence="2">
    <location>
        <begin position="502"/>
        <end position="648"/>
    </location>
</feature>
<evidence type="ECO:0000313" key="5">
    <source>
        <dbReference type="Proteomes" id="UP001219518"/>
    </source>
</evidence>
<reference evidence="4" key="1">
    <citation type="submission" date="2021-07" db="EMBL/GenBank/DDBJ databases">
        <authorList>
            <person name="Catto M.A."/>
            <person name="Jacobson A."/>
            <person name="Kennedy G."/>
            <person name="Labadie P."/>
            <person name="Hunt B.G."/>
            <person name="Srinivasan R."/>
        </authorList>
    </citation>
    <scope>NUCLEOTIDE SEQUENCE</scope>
    <source>
        <strain evidence="4">PL_HMW_Pooled</strain>
        <tissue evidence="4">Head</tissue>
    </source>
</reference>
<dbReference type="Proteomes" id="UP001219518">
    <property type="component" value="Unassembled WGS sequence"/>
</dbReference>
<feature type="compositionally biased region" description="Polar residues" evidence="1">
    <location>
        <begin position="934"/>
        <end position="946"/>
    </location>
</feature>
<keyword evidence="5" id="KW-1185">Reference proteome</keyword>
<feature type="region of interest" description="Disordered" evidence="1">
    <location>
        <begin position="72"/>
        <end position="120"/>
    </location>
</feature>
<comment type="caution">
    <text evidence="4">The sequence shown here is derived from an EMBL/GenBank/DDBJ whole genome shotgun (WGS) entry which is preliminary data.</text>
</comment>
<sequence length="974" mass="110444">DSAVIKKRKKRFTKTDLSRHRKTSSVPQGASGEDSSSTSDSSFLVHGSGADFETTASDLDVSEVDRRAKNLFTVPHLCEDTDNNFDETDTGETASEADPGPGPANVKSDVSSVSSNQEKSVLTLAEESSDVINMDNLTENRNSEEEVIDVDDSAENQNLEEETKDSNPVVQDLEESAQLLINNLKLLLPPRWIADVIDNGVSRLIKLNDTVQAAVQASVFWDCNNWNWGVFVHGVQVDCGDAMKSIPYPEKGNIGSASDFLLRLVTYIMSSDICAGITDYKESWGRAKGYVDNTRTPCFRSVDCFLLIDSKKRSVCRNCQRDIQIFEKARKNQDKEGTDRTKDSFLTWEEMKIRKENFKSKYKYEKNRGDRLEKLVERLKLKLDAALKDELSSILINNQDKMTEIQKKFWESQRAAFACNDKRGLRWHPMMIRLALSLHCKASVHWKNKGVLIFNALEKALKPFSSYLCFSSVGYDYLVETGVLILPSSRRLYDYSHFIEAKEGCQGELISDIKRKLDLSGTGEHFSYITVMFDEMHIRSGLVTSKSTGELIGFTNLSEAEKELEMLQKELEQKTYKPKLAKKVLVYMAQSVSSAAVKDVVAVFSTDDLSAVQLYTRTWDVIYHLEDAGVKVICLICDGAATNRKFIRMHTSLDKHSNEIYCTQNLYSGDSRPLYFIIDPPHLVKTVRNCIANSFSHRKTRKLWKKNEFLSWQVLERLYDITKGNKFMEAKLTKAHVKLTSFSCMTVLLATQVLSASVANSIEANSSHESLEKLDTSELVKLIRLMNRFFDCMNGKEDFQEETAEGNGYELRNPDLAAYKSVDDPRFEFLENTFLNYFEDWKQDVLKRPGIYTESERSRMIISHQSLESLTITVKGFVGATKLGVVQAPKINARSFNQDPLEQYFGKMRRMLGDNRQPRVQSFLHARLNERAQSSASIETCKGNTTVERRKGLKVDSTPLPSRKKPKTAKTSSD</sequence>